<protein>
    <submittedName>
        <fullName evidence="3">AGE family epimerase/isomerase</fullName>
    </submittedName>
</protein>
<dbReference type="InterPro" id="IPR008928">
    <property type="entry name" value="6-hairpin_glycosidase_sf"/>
</dbReference>
<dbReference type="PANTHER" id="PTHR15108">
    <property type="entry name" value="N-ACYLGLUCOSAMINE-2-EPIMERASE"/>
    <property type="match status" value="1"/>
</dbReference>
<accession>A0A7X5J9Q4</accession>
<reference evidence="4" key="1">
    <citation type="submission" date="2020-01" db="EMBL/GenBank/DDBJ databases">
        <authorList>
            <person name="Fang Y."/>
            <person name="Sun R."/>
            <person name="Nie L."/>
            <person name="He J."/>
            <person name="Hao L."/>
            <person name="Wang L."/>
            <person name="Su S."/>
            <person name="Lv E."/>
            <person name="Zhang Z."/>
            <person name="Xie R."/>
            <person name="Liu H."/>
        </authorList>
    </citation>
    <scope>NUCLEOTIDE SEQUENCE [LARGE SCALE GENOMIC DNA]</scope>
    <source>
        <strain evidence="4">XCT-53</strain>
    </source>
</reference>
<name>A0A7X5J9Q4_9HYPH</name>
<proteinExistence type="inferred from homology"/>
<dbReference type="EMBL" id="JAABLQ010000003">
    <property type="protein sequence ID" value="NBN80069.1"/>
    <property type="molecule type" value="Genomic_DNA"/>
</dbReference>
<dbReference type="InterPro" id="IPR012341">
    <property type="entry name" value="6hp_glycosidase-like_sf"/>
</dbReference>
<dbReference type="AlphaFoldDB" id="A0A7X5J9Q4"/>
<evidence type="ECO:0000313" key="3">
    <source>
        <dbReference type="EMBL" id="NBN80069.1"/>
    </source>
</evidence>
<comment type="similarity">
    <text evidence="1">Belongs to the N-acylglucosamine 2-epimerase family.</text>
</comment>
<dbReference type="Pfam" id="PF07221">
    <property type="entry name" value="GlcNAc_2-epim"/>
    <property type="match status" value="1"/>
</dbReference>
<sequence length="414" mass="46286">MTDRIPLASPARETDWLTDPVHRAFLRREAARQFAFFNASLRAGGGFWTLDYEGRPLRDEPQELHTTTRLVHSYALGKQAGLVISDDVIDQGMSYLWSHHRDADHGGYVWALDDTGVADGRKLAYGHVFVLLAGASALDAGHPDARRLIDDVMAIIDRHFWEEDNGLLCDEYNRDWTPFSTYRGMNANMHGIEAMLTAFEATGDQLFLTRAGRILDFFVGRIAPAHGWRLPEHYKADWSVDAAYAGNPMFRPAGTTPGHSFELGRLLLQYWDLAGRPAGGMAASARRLIEQALADAWNEARGGFAYTLKFDGSVDNPNRYWWPVTEAIGAIATLMKLDPQPSDHVWYARLWRFAETHLIDHARGGWFPELAADDSLAMTQFKGKPDIYHSVQAALFPLVPGLSRMSKGLAALTD</sequence>
<evidence type="ECO:0000256" key="1">
    <source>
        <dbReference type="ARBA" id="ARBA00008558"/>
    </source>
</evidence>
<dbReference type="GO" id="GO:0016853">
    <property type="term" value="F:isomerase activity"/>
    <property type="evidence" value="ECO:0007669"/>
    <property type="project" value="UniProtKB-KW"/>
</dbReference>
<dbReference type="GO" id="GO:0005975">
    <property type="term" value="P:carbohydrate metabolic process"/>
    <property type="evidence" value="ECO:0007669"/>
    <property type="project" value="InterPro"/>
</dbReference>
<gene>
    <name evidence="3" type="ORF">GWI72_17465</name>
</gene>
<evidence type="ECO:0000313" key="4">
    <source>
        <dbReference type="Proteomes" id="UP000586722"/>
    </source>
</evidence>
<keyword evidence="2" id="KW-0413">Isomerase</keyword>
<dbReference type="Proteomes" id="UP000586722">
    <property type="component" value="Unassembled WGS sequence"/>
</dbReference>
<keyword evidence="4" id="KW-1185">Reference proteome</keyword>
<dbReference type="SUPFAM" id="SSF48208">
    <property type="entry name" value="Six-hairpin glycosidases"/>
    <property type="match status" value="1"/>
</dbReference>
<organism evidence="3 4">
    <name type="scientific">Pannonibacter tanglangensis</name>
    <dbReference type="NCBI Taxonomy" id="2750084"/>
    <lineage>
        <taxon>Bacteria</taxon>
        <taxon>Pseudomonadati</taxon>
        <taxon>Pseudomonadota</taxon>
        <taxon>Alphaproteobacteria</taxon>
        <taxon>Hyphomicrobiales</taxon>
        <taxon>Stappiaceae</taxon>
        <taxon>Pannonibacter</taxon>
    </lineage>
</organism>
<dbReference type="RefSeq" id="WP_161709486.1">
    <property type="nucleotide sequence ID" value="NZ_JAABLQ010000003.1"/>
</dbReference>
<dbReference type="Gene3D" id="1.50.10.10">
    <property type="match status" value="1"/>
</dbReference>
<comment type="caution">
    <text evidence="3">The sequence shown here is derived from an EMBL/GenBank/DDBJ whole genome shotgun (WGS) entry which is preliminary data.</text>
</comment>
<dbReference type="InterPro" id="IPR010819">
    <property type="entry name" value="AGE/CE"/>
</dbReference>
<evidence type="ECO:0000256" key="2">
    <source>
        <dbReference type="ARBA" id="ARBA00023235"/>
    </source>
</evidence>